<feature type="compositionally biased region" description="Basic and acidic residues" evidence="1">
    <location>
        <begin position="222"/>
        <end position="235"/>
    </location>
</feature>
<sequence length="325" mass="34635">MGCGAALSAPPAGYRAAGRPGARAVPVRGRLRLALRHVRPRDDPGVRRVPRSPVPEHRARAGPDEPTDRVKSRPPATGAPPRGRRPSRPRTPGLGPPSAVAPSHPAEARRTRSRRPRGRTRTPSDATEASGRPRERAGELVLGHGGPPSLALPPAATGTRERLVTCEHRPGDVRTVHTDLGAQKSRVSAHPPIRPRNDEMNAFRSPSSPAKTPLHSAITEGSDAHKARTPWRDTSRPVTPNSKGRIRIAVKGPPLPPKAALVDRLQIRETASTLHPLGSIWRPEPSESGEATLPTAQGAGDQPEMAEIGTGILESSSRSVRHAVK</sequence>
<evidence type="ECO:0000313" key="2">
    <source>
        <dbReference type="EMBL" id="SKA23220.1"/>
    </source>
</evidence>
<feature type="compositionally biased region" description="Basic and acidic residues" evidence="1">
    <location>
        <begin position="54"/>
        <end position="71"/>
    </location>
</feature>
<name>A0A1T4S4J9_9ACTN</name>
<feature type="compositionally biased region" description="Basic residues" evidence="1">
    <location>
        <begin position="29"/>
        <end position="39"/>
    </location>
</feature>
<accession>A0A1T4S4J9</accession>
<feature type="compositionally biased region" description="Low complexity" evidence="1">
    <location>
        <begin position="147"/>
        <end position="156"/>
    </location>
</feature>
<dbReference type="EMBL" id="FUWS01000008">
    <property type="protein sequence ID" value="SKA23220.1"/>
    <property type="molecule type" value="Genomic_DNA"/>
</dbReference>
<protein>
    <submittedName>
        <fullName evidence="2">Uncharacterized protein</fullName>
    </submittedName>
</protein>
<evidence type="ECO:0000256" key="1">
    <source>
        <dbReference type="SAM" id="MobiDB-lite"/>
    </source>
</evidence>
<organism evidence="2 3">
    <name type="scientific">Marinactinospora thermotolerans DSM 45154</name>
    <dbReference type="NCBI Taxonomy" id="1122192"/>
    <lineage>
        <taxon>Bacteria</taxon>
        <taxon>Bacillati</taxon>
        <taxon>Actinomycetota</taxon>
        <taxon>Actinomycetes</taxon>
        <taxon>Streptosporangiales</taxon>
        <taxon>Nocardiopsidaceae</taxon>
        <taxon>Marinactinospora</taxon>
    </lineage>
</organism>
<keyword evidence="3" id="KW-1185">Reference proteome</keyword>
<feature type="region of interest" description="Disordered" evidence="1">
    <location>
        <begin position="276"/>
        <end position="325"/>
    </location>
</feature>
<reference evidence="2 3" key="1">
    <citation type="submission" date="2017-02" db="EMBL/GenBank/DDBJ databases">
        <authorList>
            <person name="Peterson S.W."/>
        </authorList>
    </citation>
    <scope>NUCLEOTIDE SEQUENCE [LARGE SCALE GENOMIC DNA]</scope>
    <source>
        <strain evidence="2 3">DSM 45154</strain>
    </source>
</reference>
<evidence type="ECO:0000313" key="3">
    <source>
        <dbReference type="Proteomes" id="UP000190637"/>
    </source>
</evidence>
<feature type="compositionally biased region" description="Basic residues" evidence="1">
    <location>
        <begin position="111"/>
        <end position="120"/>
    </location>
</feature>
<feature type="region of interest" description="Disordered" evidence="1">
    <location>
        <begin position="1"/>
        <end position="257"/>
    </location>
</feature>
<feature type="compositionally biased region" description="Low complexity" evidence="1">
    <location>
        <begin position="9"/>
        <end position="28"/>
    </location>
</feature>
<feature type="compositionally biased region" description="Basic and acidic residues" evidence="1">
    <location>
        <begin position="159"/>
        <end position="177"/>
    </location>
</feature>
<gene>
    <name evidence="2" type="ORF">SAMN02745673_03191</name>
</gene>
<dbReference type="STRING" id="1122192.SAMN02745673_03191"/>
<dbReference type="AlphaFoldDB" id="A0A1T4S4J9"/>
<dbReference type="Proteomes" id="UP000190637">
    <property type="component" value="Unassembled WGS sequence"/>
</dbReference>
<proteinExistence type="predicted"/>